<name>A0A382DP56_9ZZZZ</name>
<dbReference type="SUPFAM" id="SSF51735">
    <property type="entry name" value="NAD(P)-binding Rossmann-fold domains"/>
    <property type="match status" value="1"/>
</dbReference>
<dbReference type="EMBL" id="UINC01040062">
    <property type="protein sequence ID" value="SVB39413.1"/>
    <property type="molecule type" value="Genomic_DNA"/>
</dbReference>
<dbReference type="Gene3D" id="3.40.50.720">
    <property type="entry name" value="NAD(P)-binding Rossmann-like Domain"/>
    <property type="match status" value="1"/>
</dbReference>
<sequence>MQGTDPDRESVLQFGGGNFMRAFADLFLHETNSSGGDHGRAVVVTSTVSDRSRWINQQSGRYHVVVRG</sequence>
<dbReference type="AlphaFoldDB" id="A0A382DP56"/>
<evidence type="ECO:0000313" key="1">
    <source>
        <dbReference type="EMBL" id="SVB39413.1"/>
    </source>
</evidence>
<feature type="non-terminal residue" evidence="1">
    <location>
        <position position="68"/>
    </location>
</feature>
<dbReference type="InterPro" id="IPR036291">
    <property type="entry name" value="NAD(P)-bd_dom_sf"/>
</dbReference>
<proteinExistence type="predicted"/>
<gene>
    <name evidence="1" type="ORF">METZ01_LOCUS192267</name>
</gene>
<reference evidence="1" key="1">
    <citation type="submission" date="2018-05" db="EMBL/GenBank/DDBJ databases">
        <authorList>
            <person name="Lanie J.A."/>
            <person name="Ng W.-L."/>
            <person name="Kazmierczak K.M."/>
            <person name="Andrzejewski T.M."/>
            <person name="Davidsen T.M."/>
            <person name="Wayne K.J."/>
            <person name="Tettelin H."/>
            <person name="Glass J.I."/>
            <person name="Rusch D."/>
            <person name="Podicherti R."/>
            <person name="Tsui H.-C.T."/>
            <person name="Winkler M.E."/>
        </authorList>
    </citation>
    <scope>NUCLEOTIDE SEQUENCE</scope>
</reference>
<accession>A0A382DP56</accession>
<organism evidence="1">
    <name type="scientific">marine metagenome</name>
    <dbReference type="NCBI Taxonomy" id="408172"/>
    <lineage>
        <taxon>unclassified sequences</taxon>
        <taxon>metagenomes</taxon>
        <taxon>ecological metagenomes</taxon>
    </lineage>
</organism>
<protein>
    <submittedName>
        <fullName evidence="1">Uncharacterized protein</fullName>
    </submittedName>
</protein>